<name>A0AAP9IU82_BACOV</name>
<reference evidence="2" key="1">
    <citation type="journal article" date="2018" name="J. Anim. Genet.">
        <title>Acquired interbacterial defense systems protect against interspecies antagonism in the human gut microbiome.</title>
        <authorList>
            <person name="Ross B.D."/>
            <person name="Verster A.J."/>
            <person name="Radey M.C."/>
            <person name="Schmidtke D.T."/>
            <person name="Pope C.E."/>
            <person name="Hoffman L.R."/>
            <person name="Hajjar A."/>
            <person name="Peterson S.B."/>
            <person name="Borenstein E."/>
            <person name="Mougous J."/>
        </authorList>
    </citation>
    <scope>NUCLEOTIDE SEQUENCE [LARGE SCALE GENOMIC DNA]</scope>
    <source>
        <strain evidence="2">3725 D1 iv</strain>
    </source>
</reference>
<evidence type="ECO:0000313" key="2">
    <source>
        <dbReference type="Proteomes" id="UP000318823"/>
    </source>
</evidence>
<dbReference type="EMBL" id="CP041395">
    <property type="protein sequence ID" value="QDM07681.1"/>
    <property type="molecule type" value="Genomic_DNA"/>
</dbReference>
<evidence type="ECO:0000313" key="1">
    <source>
        <dbReference type="EMBL" id="QDM07681.1"/>
    </source>
</evidence>
<dbReference type="AlphaFoldDB" id="A0AAP9IU82"/>
<dbReference type="Proteomes" id="UP000318823">
    <property type="component" value="Chromosome"/>
</dbReference>
<sequence length="122" mass="14470">MATNVNNAERLRSYFLSHKQRENIINVCRARPNWDGCDYCDLYSGSGLPCWKQDDKHNCCKLEEQNKKQECMKEKSETKDLAMTPKEQEMDLRRWCVEVSVKICDKESIIEVAEKLYKWITQ</sequence>
<organism evidence="1 2">
    <name type="scientific">Bacteroides ovatus</name>
    <dbReference type="NCBI Taxonomy" id="28116"/>
    <lineage>
        <taxon>Bacteria</taxon>
        <taxon>Pseudomonadati</taxon>
        <taxon>Bacteroidota</taxon>
        <taxon>Bacteroidia</taxon>
        <taxon>Bacteroidales</taxon>
        <taxon>Bacteroidaceae</taxon>
        <taxon>Bacteroides</taxon>
    </lineage>
</organism>
<proteinExistence type="predicted"/>
<dbReference type="RefSeq" id="WP_133304325.1">
    <property type="nucleotide sequence ID" value="NZ_CP041395.1"/>
</dbReference>
<protein>
    <submittedName>
        <fullName evidence="1">Uncharacterized protein</fullName>
    </submittedName>
</protein>
<accession>A0AAP9IU82</accession>
<gene>
    <name evidence="1" type="ORF">DYI28_02525</name>
</gene>